<accession>A0A6G1EWS6</accession>
<gene>
    <name evidence="1" type="ORF">E2562_015180</name>
</gene>
<evidence type="ECO:0000313" key="2">
    <source>
        <dbReference type="Proteomes" id="UP000479710"/>
    </source>
</evidence>
<proteinExistence type="predicted"/>
<protein>
    <submittedName>
        <fullName evidence="1">Uncharacterized protein</fullName>
    </submittedName>
</protein>
<dbReference type="Proteomes" id="UP000479710">
    <property type="component" value="Unassembled WGS sequence"/>
</dbReference>
<evidence type="ECO:0000313" key="1">
    <source>
        <dbReference type="EMBL" id="KAF0929065.1"/>
    </source>
</evidence>
<name>A0A6G1EWS6_9ORYZ</name>
<sequence length="81" mass="8981">MGATGHIDARLPDDLLAEVFRHEQAWDNESPGLDEHIQCFTPSKDMQEEDDSDVCNGCITDRSLDAIGTYCHSLEVLSVES</sequence>
<organism evidence="1 2">
    <name type="scientific">Oryza meyeriana var. granulata</name>
    <dbReference type="NCBI Taxonomy" id="110450"/>
    <lineage>
        <taxon>Eukaryota</taxon>
        <taxon>Viridiplantae</taxon>
        <taxon>Streptophyta</taxon>
        <taxon>Embryophyta</taxon>
        <taxon>Tracheophyta</taxon>
        <taxon>Spermatophyta</taxon>
        <taxon>Magnoliopsida</taxon>
        <taxon>Liliopsida</taxon>
        <taxon>Poales</taxon>
        <taxon>Poaceae</taxon>
        <taxon>BOP clade</taxon>
        <taxon>Oryzoideae</taxon>
        <taxon>Oryzeae</taxon>
        <taxon>Oryzinae</taxon>
        <taxon>Oryza</taxon>
        <taxon>Oryza meyeriana</taxon>
    </lineage>
</organism>
<keyword evidence="2" id="KW-1185">Reference proteome</keyword>
<comment type="caution">
    <text evidence="1">The sequence shown here is derived from an EMBL/GenBank/DDBJ whole genome shotgun (WGS) entry which is preliminary data.</text>
</comment>
<reference evidence="1 2" key="1">
    <citation type="submission" date="2019-11" db="EMBL/GenBank/DDBJ databases">
        <title>Whole genome sequence of Oryza granulata.</title>
        <authorList>
            <person name="Li W."/>
        </authorList>
    </citation>
    <scope>NUCLEOTIDE SEQUENCE [LARGE SCALE GENOMIC DNA]</scope>
    <source>
        <strain evidence="2">cv. Menghai</strain>
        <tissue evidence="1">Leaf</tissue>
    </source>
</reference>
<dbReference type="AlphaFoldDB" id="A0A6G1EWS6"/>
<dbReference type="EMBL" id="SPHZ02000002">
    <property type="protein sequence ID" value="KAF0929065.1"/>
    <property type="molecule type" value="Genomic_DNA"/>
</dbReference>